<keyword evidence="3" id="KW-1185">Reference proteome</keyword>
<feature type="non-terminal residue" evidence="2">
    <location>
        <position position="130"/>
    </location>
</feature>
<comment type="caution">
    <text evidence="2">The sequence shown here is derived from an EMBL/GenBank/DDBJ whole genome shotgun (WGS) entry which is preliminary data.</text>
</comment>
<protein>
    <submittedName>
        <fullName evidence="2">Uncharacterized protein</fullName>
    </submittedName>
</protein>
<evidence type="ECO:0000256" key="1">
    <source>
        <dbReference type="SAM" id="MobiDB-lite"/>
    </source>
</evidence>
<sequence length="130" mass="14870">MEELLDTLKSIALKAQKAHKGSSSKAFKVGESCDEASEEDVMMKMNSFLFQERFTPSKNIKKDPDERETPESTPKKSKIRVNLEKDNEKGENKSFFKNKKGLMAIREDFDLSSSKEKDEEANLYLMAKLP</sequence>
<evidence type="ECO:0000313" key="3">
    <source>
        <dbReference type="Proteomes" id="UP000257109"/>
    </source>
</evidence>
<feature type="compositionally biased region" description="Basic and acidic residues" evidence="1">
    <location>
        <begin position="60"/>
        <end position="74"/>
    </location>
</feature>
<name>A0A371FWB0_MUCPR</name>
<evidence type="ECO:0000313" key="2">
    <source>
        <dbReference type="EMBL" id="RDX82480.1"/>
    </source>
</evidence>
<dbReference type="AlphaFoldDB" id="A0A371FWB0"/>
<feature type="region of interest" description="Disordered" evidence="1">
    <location>
        <begin position="55"/>
        <end position="92"/>
    </location>
</feature>
<dbReference type="EMBL" id="QJKJ01007631">
    <property type="protein sequence ID" value="RDX82480.1"/>
    <property type="molecule type" value="Genomic_DNA"/>
</dbReference>
<gene>
    <name evidence="2" type="ORF">CR513_36719</name>
</gene>
<reference evidence="2" key="1">
    <citation type="submission" date="2018-05" db="EMBL/GenBank/DDBJ databases">
        <title>Draft genome of Mucuna pruriens seed.</title>
        <authorList>
            <person name="Nnadi N.E."/>
            <person name="Vos R."/>
            <person name="Hasami M.H."/>
            <person name="Devisetty U.K."/>
            <person name="Aguiy J.C."/>
        </authorList>
    </citation>
    <scope>NUCLEOTIDE SEQUENCE [LARGE SCALE GENOMIC DNA]</scope>
    <source>
        <strain evidence="2">JCA_2017</strain>
    </source>
</reference>
<dbReference type="Proteomes" id="UP000257109">
    <property type="component" value="Unassembled WGS sequence"/>
</dbReference>
<proteinExistence type="predicted"/>
<organism evidence="2 3">
    <name type="scientific">Mucuna pruriens</name>
    <name type="common">Velvet bean</name>
    <name type="synonym">Dolichos pruriens</name>
    <dbReference type="NCBI Taxonomy" id="157652"/>
    <lineage>
        <taxon>Eukaryota</taxon>
        <taxon>Viridiplantae</taxon>
        <taxon>Streptophyta</taxon>
        <taxon>Embryophyta</taxon>
        <taxon>Tracheophyta</taxon>
        <taxon>Spermatophyta</taxon>
        <taxon>Magnoliopsida</taxon>
        <taxon>eudicotyledons</taxon>
        <taxon>Gunneridae</taxon>
        <taxon>Pentapetalae</taxon>
        <taxon>rosids</taxon>
        <taxon>fabids</taxon>
        <taxon>Fabales</taxon>
        <taxon>Fabaceae</taxon>
        <taxon>Papilionoideae</taxon>
        <taxon>50 kb inversion clade</taxon>
        <taxon>NPAAA clade</taxon>
        <taxon>indigoferoid/millettioid clade</taxon>
        <taxon>Phaseoleae</taxon>
        <taxon>Mucuna</taxon>
    </lineage>
</organism>
<accession>A0A371FWB0</accession>
<feature type="compositionally biased region" description="Basic and acidic residues" evidence="1">
    <location>
        <begin position="81"/>
        <end position="92"/>
    </location>
</feature>